<gene>
    <name evidence="2" type="ORF">ENQ77_08375</name>
    <name evidence="3" type="ORF">ENU66_04750</name>
</gene>
<evidence type="ECO:0000313" key="2">
    <source>
        <dbReference type="EMBL" id="HEN28639.1"/>
    </source>
</evidence>
<reference evidence="2" key="1">
    <citation type="journal article" date="2020" name="mSystems">
        <title>Genome- and Community-Level Interaction Insights into Carbon Utilization and Element Cycling Functions of Hydrothermarchaeota in Hydrothermal Sediment.</title>
        <authorList>
            <person name="Zhou Z."/>
            <person name="Liu Y."/>
            <person name="Xu W."/>
            <person name="Pan J."/>
            <person name="Luo Z.H."/>
            <person name="Li M."/>
        </authorList>
    </citation>
    <scope>NUCLEOTIDE SEQUENCE [LARGE SCALE GENOMIC DNA]</scope>
    <source>
        <strain evidence="2">SpSt-34</strain>
        <strain evidence="3">SpSt-69</strain>
    </source>
</reference>
<feature type="transmembrane region" description="Helical" evidence="1">
    <location>
        <begin position="108"/>
        <end position="129"/>
    </location>
</feature>
<keyword evidence="1" id="KW-1133">Transmembrane helix</keyword>
<proteinExistence type="predicted"/>
<evidence type="ECO:0000256" key="1">
    <source>
        <dbReference type="SAM" id="Phobius"/>
    </source>
</evidence>
<sequence length="135" mass="14437">MKVLKYVITGIMAFGFIANPIVLNAAQSEEIANACRQAEFDAQRDVNGTLWLGAGCLFGLLGVGAAYIFEPSPPASRLLGKSPEYVASYTDCYKAAAKKIQTNNAIKGCVISGVLYIAWYVVWMLIGIASTSAAY</sequence>
<organism evidence="2">
    <name type="scientific">candidate division WOR-3 bacterium</name>
    <dbReference type="NCBI Taxonomy" id="2052148"/>
    <lineage>
        <taxon>Bacteria</taxon>
        <taxon>Bacteria division WOR-3</taxon>
    </lineage>
</organism>
<name>A0A7C2PLG9_UNCW3</name>
<comment type="caution">
    <text evidence="2">The sequence shown here is derived from an EMBL/GenBank/DDBJ whole genome shotgun (WGS) entry which is preliminary data.</text>
</comment>
<protein>
    <submittedName>
        <fullName evidence="2">Uncharacterized protein</fullName>
    </submittedName>
</protein>
<dbReference type="AlphaFoldDB" id="A0A7C2PLG9"/>
<dbReference type="EMBL" id="DTDJ01000031">
    <property type="protein sequence ID" value="HGL17618.1"/>
    <property type="molecule type" value="Genomic_DNA"/>
</dbReference>
<keyword evidence="1" id="KW-0472">Membrane</keyword>
<evidence type="ECO:0000313" key="3">
    <source>
        <dbReference type="EMBL" id="HGL17618.1"/>
    </source>
</evidence>
<feature type="transmembrane region" description="Helical" evidence="1">
    <location>
        <begin position="49"/>
        <end position="69"/>
    </location>
</feature>
<keyword evidence="1" id="KW-0812">Transmembrane</keyword>
<dbReference type="EMBL" id="DSOL01000239">
    <property type="protein sequence ID" value="HEN28639.1"/>
    <property type="molecule type" value="Genomic_DNA"/>
</dbReference>
<accession>A0A7C2PLG9</accession>